<dbReference type="GO" id="GO:0006313">
    <property type="term" value="P:DNA transposition"/>
    <property type="evidence" value="ECO:0007669"/>
    <property type="project" value="InterPro"/>
</dbReference>
<dbReference type="PANTHER" id="PTHR34322">
    <property type="entry name" value="TRANSPOSASE, Y1_TNP DOMAIN-CONTAINING"/>
    <property type="match status" value="1"/>
</dbReference>
<name>A0A0K6GQ03_9BACL</name>
<protein>
    <submittedName>
        <fullName evidence="2">REP element-mobilizing transposase RayT</fullName>
    </submittedName>
</protein>
<reference evidence="3" key="1">
    <citation type="submission" date="2015-08" db="EMBL/GenBank/DDBJ databases">
        <authorList>
            <person name="Varghese N."/>
        </authorList>
    </citation>
    <scope>NUCLEOTIDE SEQUENCE [LARGE SCALE GENOMIC DNA]</scope>
    <source>
        <strain evidence="3">DSM 27374</strain>
    </source>
</reference>
<dbReference type="Proteomes" id="UP000182738">
    <property type="component" value="Unassembled WGS sequence"/>
</dbReference>
<keyword evidence="3" id="KW-1185">Reference proteome</keyword>
<dbReference type="SMART" id="SM01321">
    <property type="entry name" value="Y1_Tnp"/>
    <property type="match status" value="1"/>
</dbReference>
<organism evidence="2 3">
    <name type="scientific">Anoxybacillus suryakundensis</name>
    <dbReference type="NCBI Taxonomy" id="1325335"/>
    <lineage>
        <taxon>Bacteria</taxon>
        <taxon>Bacillati</taxon>
        <taxon>Bacillota</taxon>
        <taxon>Bacilli</taxon>
        <taxon>Bacillales</taxon>
        <taxon>Anoxybacillaceae</taxon>
        <taxon>Anoxybacillus</taxon>
    </lineage>
</organism>
<dbReference type="PANTHER" id="PTHR34322:SF2">
    <property type="entry name" value="TRANSPOSASE IS200-LIKE DOMAIN-CONTAINING PROTEIN"/>
    <property type="match status" value="1"/>
</dbReference>
<gene>
    <name evidence="2" type="ORF">Ga0061060_11154</name>
</gene>
<dbReference type="AlphaFoldDB" id="A0A0K6GQ03"/>
<dbReference type="InterPro" id="IPR002686">
    <property type="entry name" value="Transposase_17"/>
</dbReference>
<dbReference type="GO" id="GO:0004803">
    <property type="term" value="F:transposase activity"/>
    <property type="evidence" value="ECO:0007669"/>
    <property type="project" value="InterPro"/>
</dbReference>
<dbReference type="Gene3D" id="3.30.70.1290">
    <property type="entry name" value="Transposase IS200-like"/>
    <property type="match status" value="1"/>
</dbReference>
<evidence type="ECO:0000313" key="2">
    <source>
        <dbReference type="EMBL" id="CUA80591.1"/>
    </source>
</evidence>
<dbReference type="GO" id="GO:0003677">
    <property type="term" value="F:DNA binding"/>
    <property type="evidence" value="ECO:0007669"/>
    <property type="project" value="InterPro"/>
</dbReference>
<dbReference type="STRING" id="1325335.GCA_001418025_01904"/>
<accession>A0A0K6GQ03</accession>
<proteinExistence type="predicted"/>
<sequence>MPHLFYHIVCRGNRRDPLFKETNDFLAFLHILEQLHDKIPFEIASYCLMTNHFHLQLRSQQESISKVMALINKRYANYYNTRYGLTGHVFEKRYFSKIIDDDAGMLEVSRYIHLNPVEARMVHLPEHYRWSSFQFYYQTTSLPSFMNIDALLQYFSGTIVEKKKKYIQFVKADVVPNDVIKEE</sequence>
<dbReference type="EMBL" id="CYGZ01000011">
    <property type="protein sequence ID" value="CUA80591.1"/>
    <property type="molecule type" value="Genomic_DNA"/>
</dbReference>
<dbReference type="Pfam" id="PF01797">
    <property type="entry name" value="Y1_Tnp"/>
    <property type="match status" value="1"/>
</dbReference>
<evidence type="ECO:0000259" key="1">
    <source>
        <dbReference type="SMART" id="SM01321"/>
    </source>
</evidence>
<dbReference type="InterPro" id="IPR036515">
    <property type="entry name" value="Transposase_17_sf"/>
</dbReference>
<evidence type="ECO:0000313" key="3">
    <source>
        <dbReference type="Proteomes" id="UP000182738"/>
    </source>
</evidence>
<feature type="domain" description="Transposase IS200-like" evidence="1">
    <location>
        <begin position="1"/>
        <end position="115"/>
    </location>
</feature>
<dbReference type="SUPFAM" id="SSF143422">
    <property type="entry name" value="Transposase IS200-like"/>
    <property type="match status" value="1"/>
</dbReference>